<dbReference type="EMBL" id="VFPO01000001">
    <property type="protein sequence ID" value="TQM70695.1"/>
    <property type="molecule type" value="Genomic_DNA"/>
</dbReference>
<keyword evidence="3" id="KW-1185">Reference proteome</keyword>
<evidence type="ECO:0000313" key="2">
    <source>
        <dbReference type="EMBL" id="TQM70695.1"/>
    </source>
</evidence>
<protein>
    <submittedName>
        <fullName evidence="2">Uncharacterized protein</fullName>
    </submittedName>
</protein>
<organism evidence="2 3">
    <name type="scientific">Actinomadura hallensis</name>
    <dbReference type="NCBI Taxonomy" id="337895"/>
    <lineage>
        <taxon>Bacteria</taxon>
        <taxon>Bacillati</taxon>
        <taxon>Actinomycetota</taxon>
        <taxon>Actinomycetes</taxon>
        <taxon>Streptosporangiales</taxon>
        <taxon>Thermomonosporaceae</taxon>
        <taxon>Actinomadura</taxon>
    </lineage>
</organism>
<evidence type="ECO:0000313" key="3">
    <source>
        <dbReference type="Proteomes" id="UP000316706"/>
    </source>
</evidence>
<reference evidence="2 3" key="1">
    <citation type="submission" date="2019-06" db="EMBL/GenBank/DDBJ databases">
        <title>Sequencing the genomes of 1000 actinobacteria strains.</title>
        <authorList>
            <person name="Klenk H.-P."/>
        </authorList>
    </citation>
    <scope>NUCLEOTIDE SEQUENCE [LARGE SCALE GENOMIC DNA]</scope>
    <source>
        <strain evidence="2 3">DSM 45043</strain>
    </source>
</reference>
<proteinExistence type="predicted"/>
<accession>A0A543IJF0</accession>
<comment type="caution">
    <text evidence="2">The sequence shown here is derived from an EMBL/GenBank/DDBJ whole genome shotgun (WGS) entry which is preliminary data.</text>
</comment>
<feature type="region of interest" description="Disordered" evidence="1">
    <location>
        <begin position="263"/>
        <end position="300"/>
    </location>
</feature>
<dbReference type="RefSeq" id="WP_141971736.1">
    <property type="nucleotide sequence ID" value="NZ_VFPO01000001.1"/>
</dbReference>
<feature type="compositionally biased region" description="Basic and acidic residues" evidence="1">
    <location>
        <begin position="278"/>
        <end position="294"/>
    </location>
</feature>
<dbReference type="OrthoDB" id="218750at2"/>
<sequence>MSGAWPGLDEVAARAAGDPRGAAEEVLALAETLPEESAPEFLDRAARVFAARGLPGEAGRFFGRARELEEARARSLGLPLVGEEAHRTFVELAPSGAVGGTELCGHLRRLAQHPEPGTAHRWAREAVCAVLGSGVVPADFVPELVRVAWAARLDEKTEKRFVADRLLREGLMPRAPLPVWADLEIALRDAAADDDELFDLLLAARPEPGPDTAPELRARYERRWRLLVGQAAGGRPLPPGWYRSIGPLRLGDMMGLASDAGDRLFPRPPSPFDPETDPVARRADPRPHPLDPAHGEQAPSWHSNADFLLVARKIGEDPRVRRDLDAFVRDLGRYDNVDYPSAVRKMLKREPIRRALAEQFAEWRDDCAAGDLDGLASSLPRLVPMAEAVAGSRRLPMSRDASGTALVDGVAVTDPVEAAWRALRAGLPEELRPPGSWDDAYSVVLHGDLLTLALKDGRIEVHGPGGVAHERELPFFGYERRWLTWPGALLPWFDGTDLYLSRVFRGRAETYRVVGDGDLELPDGERLPWPRSAPQVPVTFPGADGPVLVSLDGDVLRMFADGRRVARRRPFTGVPPGFWPHLAPVDPDGSAALRRLERDAVAGLLDAALAGERVLDGELARVLPELTDAGLRDTVRTLLDRAAGHLRAALRLCDALGRERPAGSPGRIRSVTGLRAGRHIDQVPAVRRLAEMLGEAAGSGPAPGSPRPLGEVEPPDVNDLLFGVLGGAALLAARPWTPEYQRLKARDRLGAFGDTPWGDGSGRWRRLPFRPTGEFPSGRLWRTPGGAMITLGRSAIEFAPAGGFRDFALPGWTEESPPRPQGWGGAERIARFLRLLDERGPAPCDVSAVRRLAERTGLPVHTAASAAYGFPFTLGRENEAASLPPEVAALYRDPATGELLRHESWHLDDALREALMPDEPEDLWTVGLAVDKAVAWWEREGRRIAWPGAAI</sequence>
<name>A0A543IJF0_9ACTN</name>
<dbReference type="AlphaFoldDB" id="A0A543IJF0"/>
<evidence type="ECO:0000256" key="1">
    <source>
        <dbReference type="SAM" id="MobiDB-lite"/>
    </source>
</evidence>
<dbReference type="Proteomes" id="UP000316706">
    <property type="component" value="Unassembled WGS sequence"/>
</dbReference>
<gene>
    <name evidence="2" type="ORF">FHX41_4431</name>
</gene>